<feature type="compositionally biased region" description="Polar residues" evidence="7">
    <location>
        <begin position="427"/>
        <end position="436"/>
    </location>
</feature>
<dbReference type="STRING" id="1868482.ENSTSYP00000032820"/>
<dbReference type="InterPro" id="IPR007735">
    <property type="entry name" value="Pecanex_C"/>
</dbReference>
<evidence type="ECO:0000313" key="10">
    <source>
        <dbReference type="RefSeq" id="XP_008049149.1"/>
    </source>
</evidence>
<feature type="domain" description="Pecanex C-terminal" evidence="8">
    <location>
        <begin position="1571"/>
        <end position="1682"/>
    </location>
</feature>
<dbReference type="RefSeq" id="XP_008049149.1">
    <property type="nucleotide sequence ID" value="XM_008050958.2"/>
</dbReference>
<sequence>MGSQVLQILRQGVWASLTGGWFFDPHQSTFSNCFHLYVWIFLLTFPFLLYMVLPPSLMVAGVYCLVVAVIFATIKTVNYRLHAMFDQGEIVEKRNSTMGELEEEPAQGDSSPPRDPGVEMTVFRKVSSTPPVRCSSQHSVFGFNQVSELLPRMEDSGPLRDIKELVREQGSNNVIVTSADREMLKLSSQEKLIGDLPQTPPGAAPDPSLPSTDSSERSPLAGDGAPWSVSSVADTPMSPLLKGSLSQELSKSFLTLTRPDRALVRTSSRREQRRGAGGYQPLDRRGSGEPMPQKAGSSDSCFSGTDRETLSSFKSEKTNSTHLDSPPGGQAPEGSDTDPPSEAELPASPDAGVPSDDTLRSFDTVIGAGTPPGPAEPLLVVRPKDLALLRPSKRRPPMRRHSPPGRAPRRPLLEGAGFFEDEDTSEGSELSPASSLQSQRRYSTDSSSSTSCYSPESSRGAAGGARKRRAPHGAEEGTAVPPKRPYGTQRTPSTASAKTHARVLSMDGAGGDVLRAPLAGSKAELEAQVGVELAVGEPALLPAEARRGPAANQPGWRGELQEEGAVGGAAEETGRRDRSSSVRRTQAIRRRHNAGSNPTPPASVMGSPPSSLQEAQRGRAASHSRALTLPSALHFASSLLLTRAGANVHEACTFDDTSEGAVHYFYDESGVRRSYTFGLAGGGYENPVGQQAEQAANGAWDRHSHSSSFHSADVPEASGGLNLLQPRPVVLQGMQVRRVPLEIPEEQTLMEEAPPRAQHSYKYWLFPGRWTSVRYERLALLALLDRTRGVVENIFGVGLSSLVAFLGYLLLLKGFFTDIWVFQFCLVIASCQYSLLKSVQPDAASPMHGHNWVIAYSRPVYFCICCLLIWLLDTLGSAQPFPPVSLYGLTLFSASFFFCARDVATVFTLCFPFVFLLGLLPQVNTCLMYLLEQIDMHGFGGTAATSPLTAVFSLSRSLLAAALLYGFCLGAIKTPWPEQHVPVLFSVFCGLLVALSYHLSRQSSDPTVLWSLIRSKLFPELEERSLETARAEPPDPLPDKMRQSVREVLHSDLVMCVVIAVLTFAISASTVFIALKSVLGFVLYALAGAVGFFTHYLLPQLRKQLPWFCLSQPVLKPLEYSQYEVRGAAQVMWFEKLYAGLQCMEKYLIYPAVVLNALTVDAHTVVSHPDKFCLYCRALLMTVAGLKLLRSAFCCPPQQYLTLAFTVLLFHFDYPRLSQGFLLDYFLMSLLCSKLWDLLYKLRFVLTYIAPWQITWGSAFHAFAQPFAVPHSAMLFIQALLSGLFSTPLNPLLGSAVFIMSYARPLKFWERDYNTKRVDHSNTRLVTQLDRNPGADDNNLNSIFYEHLTRSLQHTLCGDLMLGRWGNYGPGDCFVLASDYLNALVHLIEVGNGLVTFQLRGLEFRGTYCQQREVEAITEGVEEDEGCCCCEPGHLPRVLSFNAAFGQRWLAWEVTASKYVLEGYSISDNNAASMLQVFDLRKILITYYVKSIIYYVSRSPKLEAWLSHEGIATALRPVRAPGYADSDPTFSLSVDEDYDLRLSGLSLPSFCAVHLEWIQYCASRRSQPVDQDWNSPLVTLCFGLCVLGRRALGTASHSMSASLEPFLYGLHALFKGDFRITSPRDEWVFADMDLLHRVVAPGVRMALKLHQDHFTSPDEYEEPAALYDAIAANEERLVISHELHKGCGAGCNSGGNVDDSDCGGGGGLTSLSSNPPLAHPTPENTAGSGDQPLPPGPGWGPRPSLSSSGDGRPPPLLQWPPPRLPGPLPASPAPTEGPRPSRPPGPGLLSSEGPSGKWSLGGRKGLGGSDGEPASGSPKGGTPKSQAPLDLSLSLSLSLSLDVSTEASPPRAAQDIPCLDSSAPESGTPTGAPGDWPAPTEERESPAAQPLLEHQY</sequence>
<feature type="transmembrane region" description="Helical" evidence="6">
    <location>
        <begin position="794"/>
        <end position="812"/>
    </location>
</feature>
<dbReference type="OrthoDB" id="10037631at2759"/>
<evidence type="ECO:0000256" key="7">
    <source>
        <dbReference type="SAM" id="MobiDB-lite"/>
    </source>
</evidence>
<feature type="compositionally biased region" description="Polar residues" evidence="7">
    <location>
        <begin position="488"/>
        <end position="497"/>
    </location>
</feature>
<keyword evidence="9" id="KW-1185">Reference proteome</keyword>
<comment type="subcellular location">
    <subcellularLocation>
        <location evidence="1 6">Membrane</location>
        <topology evidence="1 6">Multi-pass membrane protein</topology>
    </subcellularLocation>
</comment>
<feature type="transmembrane region" description="Helical" evidence="6">
    <location>
        <begin position="819"/>
        <end position="836"/>
    </location>
</feature>
<feature type="compositionally biased region" description="Basic and acidic residues" evidence="7">
    <location>
        <begin position="305"/>
        <end position="319"/>
    </location>
</feature>
<feature type="region of interest" description="Disordered" evidence="7">
    <location>
        <begin position="193"/>
        <end position="231"/>
    </location>
</feature>
<feature type="compositionally biased region" description="Pro residues" evidence="7">
    <location>
        <begin position="198"/>
        <end position="208"/>
    </location>
</feature>
<feature type="compositionally biased region" description="Basic and acidic residues" evidence="7">
    <location>
        <begin position="261"/>
        <end position="274"/>
    </location>
</feature>
<feature type="region of interest" description="Disordered" evidence="7">
    <location>
        <begin position="546"/>
        <end position="625"/>
    </location>
</feature>
<feature type="compositionally biased region" description="Low complexity" evidence="7">
    <location>
        <begin position="1787"/>
        <end position="1801"/>
    </location>
</feature>
<dbReference type="KEGG" id="csyr:103252327"/>
<dbReference type="Proteomes" id="UP000189704">
    <property type="component" value="Unplaced"/>
</dbReference>
<dbReference type="GeneID" id="103252327"/>
<evidence type="ECO:0000256" key="4">
    <source>
        <dbReference type="ARBA" id="ARBA00022989"/>
    </source>
</evidence>
<feature type="transmembrane region" description="Helical" evidence="6">
    <location>
        <begin position="34"/>
        <end position="53"/>
    </location>
</feature>
<evidence type="ECO:0000313" key="9">
    <source>
        <dbReference type="Proteomes" id="UP000189704"/>
    </source>
</evidence>
<dbReference type="InterPro" id="IPR039797">
    <property type="entry name" value="Pecanex"/>
</dbReference>
<comment type="similarity">
    <text evidence="2 6">Belongs to the pecanex family.</text>
</comment>
<evidence type="ECO:0000256" key="6">
    <source>
        <dbReference type="RuleBase" id="RU367089"/>
    </source>
</evidence>
<dbReference type="PANTHER" id="PTHR12372">
    <property type="entry name" value="PECANEX"/>
    <property type="match status" value="1"/>
</dbReference>
<protein>
    <recommendedName>
        <fullName evidence="6">Pecanex-like protein</fullName>
    </recommendedName>
</protein>
<reference evidence="10" key="1">
    <citation type="submission" date="2025-08" db="UniProtKB">
        <authorList>
            <consortium name="RefSeq"/>
        </authorList>
    </citation>
    <scope>IDENTIFICATION</scope>
</reference>
<organism evidence="9 10">
    <name type="scientific">Carlito syrichta</name>
    <name type="common">Philippine tarsier</name>
    <name type="synonym">Tarsius syrichta</name>
    <dbReference type="NCBI Taxonomy" id="1868482"/>
    <lineage>
        <taxon>Eukaryota</taxon>
        <taxon>Metazoa</taxon>
        <taxon>Chordata</taxon>
        <taxon>Craniata</taxon>
        <taxon>Vertebrata</taxon>
        <taxon>Euteleostomi</taxon>
        <taxon>Mammalia</taxon>
        <taxon>Eutheria</taxon>
        <taxon>Euarchontoglires</taxon>
        <taxon>Primates</taxon>
        <taxon>Haplorrhini</taxon>
        <taxon>Tarsiiformes</taxon>
        <taxon>Tarsiidae</taxon>
        <taxon>Carlito</taxon>
    </lineage>
</organism>
<feature type="compositionally biased region" description="Basic residues" evidence="7">
    <location>
        <begin position="391"/>
        <end position="409"/>
    </location>
</feature>
<gene>
    <name evidence="10" type="primary">PCNX3</name>
</gene>
<feature type="transmembrane region" description="Helical" evidence="6">
    <location>
        <begin position="906"/>
        <end position="931"/>
    </location>
</feature>
<evidence type="ECO:0000256" key="3">
    <source>
        <dbReference type="ARBA" id="ARBA00022692"/>
    </source>
</evidence>
<feature type="transmembrane region" description="Helical" evidence="6">
    <location>
        <begin position="884"/>
        <end position="900"/>
    </location>
</feature>
<dbReference type="CTD" id="399909"/>
<feature type="region of interest" description="Disordered" evidence="7">
    <location>
        <begin position="261"/>
        <end position="504"/>
    </location>
</feature>
<accession>A0A1U7SMQ7</accession>
<dbReference type="GO" id="GO:0016020">
    <property type="term" value="C:membrane"/>
    <property type="evidence" value="ECO:0007669"/>
    <property type="project" value="UniProtKB-SubCell"/>
</dbReference>
<feature type="transmembrane region" description="Helical" evidence="6">
    <location>
        <begin position="60"/>
        <end position="77"/>
    </location>
</feature>
<feature type="region of interest" description="Disordered" evidence="7">
    <location>
        <begin position="1706"/>
        <end position="1896"/>
    </location>
</feature>
<feature type="compositionally biased region" description="Pro residues" evidence="7">
    <location>
        <begin position="1752"/>
        <end position="1786"/>
    </location>
</feature>
<keyword evidence="3 6" id="KW-0812">Transmembrane</keyword>
<feature type="transmembrane region" description="Helical" evidence="6">
    <location>
        <begin position="943"/>
        <end position="967"/>
    </location>
</feature>
<proteinExistence type="inferred from homology"/>
<dbReference type="PANTHER" id="PTHR12372:SF4">
    <property type="entry name" value="PECANEX-LIKE PROTEIN 3"/>
    <property type="match status" value="1"/>
</dbReference>
<feature type="compositionally biased region" description="Low complexity" evidence="7">
    <location>
        <begin position="1829"/>
        <end position="1842"/>
    </location>
</feature>
<feature type="transmembrane region" description="Helical" evidence="6">
    <location>
        <begin position="1053"/>
        <end position="1075"/>
    </location>
</feature>
<evidence type="ECO:0000256" key="2">
    <source>
        <dbReference type="ARBA" id="ARBA00010170"/>
    </source>
</evidence>
<keyword evidence="4 6" id="KW-1133">Transmembrane helix</keyword>
<name>A0A1U7SMQ7_CARSF</name>
<feature type="transmembrane region" description="Helical" evidence="6">
    <location>
        <begin position="979"/>
        <end position="999"/>
    </location>
</feature>
<feature type="transmembrane region" description="Helical" evidence="6">
    <location>
        <begin position="856"/>
        <end position="872"/>
    </location>
</feature>
<evidence type="ECO:0000256" key="5">
    <source>
        <dbReference type="ARBA" id="ARBA00023136"/>
    </source>
</evidence>
<feature type="region of interest" description="Disordered" evidence="7">
    <location>
        <begin position="98"/>
        <end position="118"/>
    </location>
</feature>
<dbReference type="Pfam" id="PF05041">
    <property type="entry name" value="Pecanex_C"/>
    <property type="match status" value="1"/>
</dbReference>
<keyword evidence="5 6" id="KW-0472">Membrane</keyword>
<feature type="transmembrane region" description="Helical" evidence="6">
    <location>
        <begin position="1081"/>
        <end position="1098"/>
    </location>
</feature>
<evidence type="ECO:0000256" key="1">
    <source>
        <dbReference type="ARBA" id="ARBA00004141"/>
    </source>
</evidence>
<evidence type="ECO:0000259" key="8">
    <source>
        <dbReference type="Pfam" id="PF05041"/>
    </source>
</evidence>
<feature type="compositionally biased region" description="Low complexity" evidence="7">
    <location>
        <begin position="437"/>
        <end position="460"/>
    </location>
</feature>